<evidence type="ECO:0000256" key="1">
    <source>
        <dbReference type="ARBA" id="ARBA00023015"/>
    </source>
</evidence>
<reference evidence="5 6" key="1">
    <citation type="submission" date="2020-07" db="EMBL/GenBank/DDBJ databases">
        <title>Sequencing the genomes of 1000 actinobacteria strains.</title>
        <authorList>
            <person name="Klenk H.-P."/>
        </authorList>
    </citation>
    <scope>NUCLEOTIDE SEQUENCE [LARGE SCALE GENOMIC DNA]</scope>
    <source>
        <strain evidence="5 6">DSM 26474</strain>
    </source>
</reference>
<proteinExistence type="predicted"/>
<evidence type="ECO:0000259" key="4">
    <source>
        <dbReference type="PROSITE" id="PS50932"/>
    </source>
</evidence>
<evidence type="ECO:0000313" key="5">
    <source>
        <dbReference type="EMBL" id="NYD69864.1"/>
    </source>
</evidence>
<dbReference type="SMART" id="SM00354">
    <property type="entry name" value="HTH_LACI"/>
    <property type="match status" value="1"/>
</dbReference>
<dbReference type="RefSeq" id="WP_179547118.1">
    <property type="nucleotide sequence ID" value="NZ_BSEW01000001.1"/>
</dbReference>
<accession>A0A852SJ29</accession>
<dbReference type="InterPro" id="IPR010982">
    <property type="entry name" value="Lambda_DNA-bd_dom_sf"/>
</dbReference>
<dbReference type="PROSITE" id="PS00356">
    <property type="entry name" value="HTH_LACI_1"/>
    <property type="match status" value="1"/>
</dbReference>
<dbReference type="AlphaFoldDB" id="A0A852SJ29"/>
<dbReference type="Gene3D" id="3.40.50.2300">
    <property type="match status" value="2"/>
</dbReference>
<organism evidence="5 6">
    <name type="scientific">Herbiconiux flava</name>
    <dbReference type="NCBI Taxonomy" id="881268"/>
    <lineage>
        <taxon>Bacteria</taxon>
        <taxon>Bacillati</taxon>
        <taxon>Actinomycetota</taxon>
        <taxon>Actinomycetes</taxon>
        <taxon>Micrococcales</taxon>
        <taxon>Microbacteriaceae</taxon>
        <taxon>Herbiconiux</taxon>
    </lineage>
</organism>
<dbReference type="GO" id="GO:0003700">
    <property type="term" value="F:DNA-binding transcription factor activity"/>
    <property type="evidence" value="ECO:0007669"/>
    <property type="project" value="TreeGrafter"/>
</dbReference>
<evidence type="ECO:0000256" key="3">
    <source>
        <dbReference type="ARBA" id="ARBA00023163"/>
    </source>
</evidence>
<dbReference type="SUPFAM" id="SSF47413">
    <property type="entry name" value="lambda repressor-like DNA-binding domains"/>
    <property type="match status" value="1"/>
</dbReference>
<dbReference type="CDD" id="cd06267">
    <property type="entry name" value="PBP1_LacI_sugar_binding-like"/>
    <property type="match status" value="1"/>
</dbReference>
<dbReference type="SUPFAM" id="SSF53822">
    <property type="entry name" value="Periplasmic binding protein-like I"/>
    <property type="match status" value="1"/>
</dbReference>
<dbReference type="Gene3D" id="1.10.260.40">
    <property type="entry name" value="lambda repressor-like DNA-binding domains"/>
    <property type="match status" value="1"/>
</dbReference>
<dbReference type="Pfam" id="PF13377">
    <property type="entry name" value="Peripla_BP_3"/>
    <property type="match status" value="1"/>
</dbReference>
<sequence length="340" mass="35721">MRSRKGDQPGPKRPTLTDVAALAGVSMMTASRAMNGERYVSAAATEKVRAAAAELGFVPHQGARSLATNRTDSVALIAPMAGERFFNDPNIAPMIAGASSRLTELGSQLVVLIAGGSEQADRARDHVLARHVDGAIILSPQIIPDVMEKLLDANVPLAATGSLDERPGLDVVDVDIESAVARSVQRLLDEGCTAIGLIAGPLDDPRSQLQYAAYDRELPAAHPRTVARGDYSVRAGSTAAGELLGAGRVDGLVVCGDAMAVGAITTLQEQGRKVPEDVKVIGFDDSSLAETTVPPLTTTRVPFFDIGARMAELVWERVREPGRPGSRTVVDSTLIVRSSG</sequence>
<dbReference type="PROSITE" id="PS50932">
    <property type="entry name" value="HTH_LACI_2"/>
    <property type="match status" value="1"/>
</dbReference>
<dbReference type="Proteomes" id="UP000549913">
    <property type="component" value="Unassembled WGS sequence"/>
</dbReference>
<gene>
    <name evidence="5" type="ORF">BJ984_001022</name>
</gene>
<comment type="caution">
    <text evidence="5">The sequence shown here is derived from an EMBL/GenBank/DDBJ whole genome shotgun (WGS) entry which is preliminary data.</text>
</comment>
<name>A0A852SJ29_9MICO</name>
<keyword evidence="1" id="KW-0805">Transcription regulation</keyword>
<dbReference type="InterPro" id="IPR000843">
    <property type="entry name" value="HTH_LacI"/>
</dbReference>
<dbReference type="GO" id="GO:0000976">
    <property type="term" value="F:transcription cis-regulatory region binding"/>
    <property type="evidence" value="ECO:0007669"/>
    <property type="project" value="TreeGrafter"/>
</dbReference>
<evidence type="ECO:0000256" key="2">
    <source>
        <dbReference type="ARBA" id="ARBA00023125"/>
    </source>
</evidence>
<dbReference type="InterPro" id="IPR028082">
    <property type="entry name" value="Peripla_BP_I"/>
</dbReference>
<keyword evidence="6" id="KW-1185">Reference proteome</keyword>
<dbReference type="EMBL" id="JACCBM010000001">
    <property type="protein sequence ID" value="NYD69864.1"/>
    <property type="molecule type" value="Genomic_DNA"/>
</dbReference>
<dbReference type="InterPro" id="IPR046335">
    <property type="entry name" value="LacI/GalR-like_sensor"/>
</dbReference>
<dbReference type="PANTHER" id="PTHR30146:SF109">
    <property type="entry name" value="HTH-TYPE TRANSCRIPTIONAL REGULATOR GALS"/>
    <property type="match status" value="1"/>
</dbReference>
<dbReference type="Pfam" id="PF00356">
    <property type="entry name" value="LacI"/>
    <property type="match status" value="1"/>
</dbReference>
<keyword evidence="2" id="KW-0238">DNA-binding</keyword>
<dbReference type="CDD" id="cd01392">
    <property type="entry name" value="HTH_LacI"/>
    <property type="match status" value="1"/>
</dbReference>
<keyword evidence="3" id="KW-0804">Transcription</keyword>
<protein>
    <submittedName>
        <fullName evidence="5">LacI family transcriptional regulator</fullName>
    </submittedName>
</protein>
<feature type="domain" description="HTH lacI-type" evidence="4">
    <location>
        <begin position="14"/>
        <end position="68"/>
    </location>
</feature>
<dbReference type="PANTHER" id="PTHR30146">
    <property type="entry name" value="LACI-RELATED TRANSCRIPTIONAL REPRESSOR"/>
    <property type="match status" value="1"/>
</dbReference>
<evidence type="ECO:0000313" key="6">
    <source>
        <dbReference type="Proteomes" id="UP000549913"/>
    </source>
</evidence>